<dbReference type="Pfam" id="PF01963">
    <property type="entry name" value="TraB_PrgY_gumN"/>
    <property type="match status" value="1"/>
</dbReference>
<dbReference type="PANTHER" id="PTHR40590:SF1">
    <property type="entry name" value="CYTOPLASMIC PROTEIN"/>
    <property type="match status" value="1"/>
</dbReference>
<evidence type="ECO:0000313" key="2">
    <source>
        <dbReference type="Proteomes" id="UP000449710"/>
    </source>
</evidence>
<dbReference type="CDD" id="cd14789">
    <property type="entry name" value="Tiki"/>
    <property type="match status" value="1"/>
</dbReference>
<evidence type="ECO:0000313" key="1">
    <source>
        <dbReference type="EMBL" id="NBG89347.1"/>
    </source>
</evidence>
<dbReference type="InterPro" id="IPR047111">
    <property type="entry name" value="YbaP-like"/>
</dbReference>
<dbReference type="EMBL" id="SUMG01000022">
    <property type="protein sequence ID" value="NBG89347.1"/>
    <property type="molecule type" value="Genomic_DNA"/>
</dbReference>
<dbReference type="Proteomes" id="UP000449710">
    <property type="component" value="Unassembled WGS sequence"/>
</dbReference>
<dbReference type="PROSITE" id="PS51257">
    <property type="entry name" value="PROKAR_LIPOPROTEIN"/>
    <property type="match status" value="1"/>
</dbReference>
<organism evidence="1 2">
    <name type="scientific">Isachenkonia alkalipeptolytica</name>
    <dbReference type="NCBI Taxonomy" id="2565777"/>
    <lineage>
        <taxon>Bacteria</taxon>
        <taxon>Bacillati</taxon>
        <taxon>Bacillota</taxon>
        <taxon>Clostridia</taxon>
        <taxon>Eubacteriales</taxon>
        <taxon>Clostridiaceae</taxon>
        <taxon>Isachenkonia</taxon>
    </lineage>
</organism>
<dbReference type="RefSeq" id="WP_160722919.1">
    <property type="nucleotide sequence ID" value="NZ_SUMG01000022.1"/>
</dbReference>
<gene>
    <name evidence="1" type="ORF">ISALK_12680</name>
</gene>
<accession>A0AA43XMM4</accession>
<protein>
    <submittedName>
        <fullName evidence="1">TraB/GumN family protein</fullName>
    </submittedName>
</protein>
<proteinExistence type="predicted"/>
<reference evidence="1 2" key="1">
    <citation type="submission" date="2019-04" db="EMBL/GenBank/DDBJ databases">
        <title>Isachenkonia alkalipeptolytica gen. nov. sp. nov. a new anaerobic, alkiliphilic organothrophic bacterium capable to reduce synthesized ferrihydrite isolated from a soda lake.</title>
        <authorList>
            <person name="Toshchakov S.V."/>
            <person name="Zavarzina D.G."/>
            <person name="Zhilina T.N."/>
            <person name="Kostrikina N.A."/>
            <person name="Kublanov I.V."/>
        </authorList>
    </citation>
    <scope>NUCLEOTIDE SEQUENCE [LARGE SCALE GENOMIC DNA]</scope>
    <source>
        <strain evidence="1 2">Z-1701</strain>
    </source>
</reference>
<comment type="caution">
    <text evidence="1">The sequence shown here is derived from an EMBL/GenBank/DDBJ whole genome shotgun (WGS) entry which is preliminary data.</text>
</comment>
<dbReference type="PANTHER" id="PTHR40590">
    <property type="entry name" value="CYTOPLASMIC PROTEIN-RELATED"/>
    <property type="match status" value="1"/>
</dbReference>
<dbReference type="AlphaFoldDB" id="A0AA43XMM4"/>
<sequence length="314" mass="35455">MKNFLKPAGTPRKDLFLLALLLLSTVLLFTSCGSDGPEEGSKGLLYQVEGGENQVYLFGTVHVGEEDLYPLHDNVQDAFQESTLLGLEIDMSEMSEMEIGETMVEYGMYQDGSRMTDIIPEETFDRVVEETAAVGVEGEILDQFNPWYATLILSEIGIEQSSLSPEYGVEAHLIEEADADMEIFSLETVSNQMEPYLELSDESQKIYLEQTLEELEHMEEDLNELIDHWKQGDKEGFGQLRDEQLENAETDSLKDFQLAMLDERDTAMTEKIDDILQSDSDDTYFIAVGSLHLAGENSIVDQLTELGYDVEFLY</sequence>
<dbReference type="InterPro" id="IPR002816">
    <property type="entry name" value="TraB/PrgY/GumN_fam"/>
</dbReference>
<name>A0AA43XMM4_9CLOT</name>
<keyword evidence="2" id="KW-1185">Reference proteome</keyword>